<evidence type="ECO:0000256" key="1">
    <source>
        <dbReference type="ARBA" id="ARBA00004141"/>
    </source>
</evidence>
<keyword evidence="4 6" id="KW-1133">Transmembrane helix</keyword>
<feature type="transmembrane region" description="Helical" evidence="6">
    <location>
        <begin position="213"/>
        <end position="235"/>
    </location>
</feature>
<evidence type="ECO:0000256" key="4">
    <source>
        <dbReference type="ARBA" id="ARBA00022989"/>
    </source>
</evidence>
<keyword evidence="5 6" id="KW-0472">Membrane</keyword>
<dbReference type="InterPro" id="IPR037185">
    <property type="entry name" value="EmrE-like"/>
</dbReference>
<feature type="domain" description="EamA" evidence="7">
    <location>
        <begin position="16"/>
        <end position="143"/>
    </location>
</feature>
<dbReference type="GO" id="GO:0016020">
    <property type="term" value="C:membrane"/>
    <property type="evidence" value="ECO:0007669"/>
    <property type="project" value="UniProtKB-SubCell"/>
</dbReference>
<dbReference type="Pfam" id="PF00892">
    <property type="entry name" value="EamA"/>
    <property type="match status" value="2"/>
</dbReference>
<evidence type="ECO:0000313" key="8">
    <source>
        <dbReference type="EMBL" id="MBB4681256.1"/>
    </source>
</evidence>
<keyword evidence="9" id="KW-1185">Reference proteome</keyword>
<evidence type="ECO:0000256" key="3">
    <source>
        <dbReference type="ARBA" id="ARBA00022692"/>
    </source>
</evidence>
<name>A0A7W7CK40_9PSEU</name>
<feature type="transmembrane region" description="Helical" evidence="6">
    <location>
        <begin position="154"/>
        <end position="174"/>
    </location>
</feature>
<feature type="transmembrane region" description="Helical" evidence="6">
    <location>
        <begin position="247"/>
        <end position="267"/>
    </location>
</feature>
<feature type="domain" description="EamA" evidence="7">
    <location>
        <begin position="157"/>
        <end position="287"/>
    </location>
</feature>
<dbReference type="InterPro" id="IPR000620">
    <property type="entry name" value="EamA_dom"/>
</dbReference>
<dbReference type="PANTHER" id="PTHR32322">
    <property type="entry name" value="INNER MEMBRANE TRANSPORTER"/>
    <property type="match status" value="1"/>
</dbReference>
<sequence>MPITRARLGTPVQFGLLALAWGSSFLFIKIALTELSPAQIVAGRLLLGALTLGVLVLATRQSIPRELRLWAHLAVVSVLLCVLPFLLFAWAETRLSSGLASIYNATTPLATTAFAAALLRTERLTRNRLTGLLLGFAGVLVIIGPFTADLTGDLPAQLACLGATTSYGLAFVYLRRFLGDRDVPAVTMAFIQVTIGAVLMLLTTPFLGTPGNLSPPVLLSMIALGAVGTGLAYVWNTAVVRDWGATNAAAVTYVTPVVGVLLGVLVLAEPVAWHQPVGAALVLLGILAAHGRLSRRRPIPADADPPGDPVNEVRR</sequence>
<feature type="transmembrane region" description="Helical" evidence="6">
    <location>
        <begin position="131"/>
        <end position="148"/>
    </location>
</feature>
<comment type="subcellular location">
    <subcellularLocation>
        <location evidence="1">Membrane</location>
        <topology evidence="1">Multi-pass membrane protein</topology>
    </subcellularLocation>
</comment>
<comment type="caution">
    <text evidence="8">The sequence shown here is derived from an EMBL/GenBank/DDBJ whole genome shotgun (WGS) entry which is preliminary data.</text>
</comment>
<dbReference type="InterPro" id="IPR050638">
    <property type="entry name" value="AA-Vitamin_Transporters"/>
</dbReference>
<evidence type="ECO:0000313" key="9">
    <source>
        <dbReference type="Proteomes" id="UP000533598"/>
    </source>
</evidence>
<dbReference type="PANTHER" id="PTHR32322:SF9">
    <property type="entry name" value="AMINO-ACID METABOLITE EFFLUX PUMP-RELATED"/>
    <property type="match status" value="1"/>
</dbReference>
<evidence type="ECO:0000256" key="6">
    <source>
        <dbReference type="SAM" id="Phobius"/>
    </source>
</evidence>
<feature type="transmembrane region" description="Helical" evidence="6">
    <location>
        <begin position="102"/>
        <end position="119"/>
    </location>
</feature>
<evidence type="ECO:0000256" key="5">
    <source>
        <dbReference type="ARBA" id="ARBA00023136"/>
    </source>
</evidence>
<feature type="transmembrane region" description="Helical" evidence="6">
    <location>
        <begin position="186"/>
        <end position="207"/>
    </location>
</feature>
<protein>
    <submittedName>
        <fullName evidence="8">Drug/metabolite transporter (DMT)-like permease</fullName>
    </submittedName>
</protein>
<reference evidence="8 9" key="1">
    <citation type="submission" date="2020-08" db="EMBL/GenBank/DDBJ databases">
        <title>Sequencing the genomes of 1000 actinobacteria strains.</title>
        <authorList>
            <person name="Klenk H.-P."/>
        </authorList>
    </citation>
    <scope>NUCLEOTIDE SEQUENCE [LARGE SCALE GENOMIC DNA]</scope>
    <source>
        <strain evidence="8 9">DSM 44230</strain>
    </source>
</reference>
<feature type="transmembrane region" description="Helical" evidence="6">
    <location>
        <begin position="38"/>
        <end position="57"/>
    </location>
</feature>
<accession>A0A7W7CK40</accession>
<organism evidence="8 9">
    <name type="scientific">Crossiella cryophila</name>
    <dbReference type="NCBI Taxonomy" id="43355"/>
    <lineage>
        <taxon>Bacteria</taxon>
        <taxon>Bacillati</taxon>
        <taxon>Actinomycetota</taxon>
        <taxon>Actinomycetes</taxon>
        <taxon>Pseudonocardiales</taxon>
        <taxon>Pseudonocardiaceae</taxon>
        <taxon>Crossiella</taxon>
    </lineage>
</organism>
<gene>
    <name evidence="8" type="ORF">HNR67_007374</name>
</gene>
<feature type="transmembrane region" description="Helical" evidence="6">
    <location>
        <begin position="69"/>
        <end position="90"/>
    </location>
</feature>
<dbReference type="SUPFAM" id="SSF103481">
    <property type="entry name" value="Multidrug resistance efflux transporter EmrE"/>
    <property type="match status" value="2"/>
</dbReference>
<evidence type="ECO:0000256" key="2">
    <source>
        <dbReference type="ARBA" id="ARBA00007362"/>
    </source>
</evidence>
<dbReference type="EMBL" id="JACHMH010000001">
    <property type="protein sequence ID" value="MBB4681256.1"/>
    <property type="molecule type" value="Genomic_DNA"/>
</dbReference>
<proteinExistence type="inferred from homology"/>
<dbReference type="AlphaFoldDB" id="A0A7W7CK40"/>
<feature type="transmembrane region" description="Helical" evidence="6">
    <location>
        <begin position="273"/>
        <end position="290"/>
    </location>
</feature>
<comment type="similarity">
    <text evidence="2">Belongs to the EamA transporter family.</text>
</comment>
<evidence type="ECO:0000259" key="7">
    <source>
        <dbReference type="Pfam" id="PF00892"/>
    </source>
</evidence>
<dbReference type="Proteomes" id="UP000533598">
    <property type="component" value="Unassembled WGS sequence"/>
</dbReference>
<feature type="transmembrane region" description="Helical" evidence="6">
    <location>
        <begin position="12"/>
        <end position="32"/>
    </location>
</feature>
<keyword evidence="3 6" id="KW-0812">Transmembrane</keyword>